<feature type="transmembrane region" description="Helical" evidence="1">
    <location>
        <begin position="55"/>
        <end position="75"/>
    </location>
</feature>
<sequence length="397" mass="45146">MDLEWLKEFGLGLLWVFAQPLLYIAIAFTFWTGYYRVKNDRKMFGHRVFPIGAEWHGTMWLGIMFGVILSTSLILSGSLLNYQWLLLISTIVFVFALSNQIWLLSPIYTIGLALIGVWLFGKFSAEPNAWFSPLLEVDLVLISFLLTSLVIAEVILIRLTKRNKTFPEMKKGDRGKYIGGHHVKRLMMVPFFVPVPNGVLELSMFNWWPMFSISDTFGLMLFPFIIGYSQRFGGSFSEIGAKRTSNALAILALVLVGGSVAVYFYPEWTIALGIIAIAGRALIHGVTHYLDLEKRSIFTPKQDGIIVVGIIPGSPADEMGIHIGEKIEKIHDIEVTNEHEFYEVMSDHRTFCKLAVRDFNGEIRFVQRALYEGEYHELGLIFVKETPRFTLKTEEIS</sequence>
<dbReference type="Proteomes" id="UP000297975">
    <property type="component" value="Unassembled WGS sequence"/>
</dbReference>
<dbReference type="AlphaFoldDB" id="A0A4Y8ITI5"/>
<evidence type="ECO:0008006" key="4">
    <source>
        <dbReference type="Google" id="ProtNLM"/>
    </source>
</evidence>
<evidence type="ECO:0000313" key="2">
    <source>
        <dbReference type="EMBL" id="TFB24359.1"/>
    </source>
</evidence>
<organism evidence="2 3">
    <name type="scientific">Filobacillus milosensis</name>
    <dbReference type="NCBI Taxonomy" id="94137"/>
    <lineage>
        <taxon>Bacteria</taxon>
        <taxon>Bacillati</taxon>
        <taxon>Bacillota</taxon>
        <taxon>Bacilli</taxon>
        <taxon>Bacillales</taxon>
        <taxon>Bacillaceae</taxon>
        <taxon>Filobacillus</taxon>
    </lineage>
</organism>
<dbReference type="Gene3D" id="2.30.42.10">
    <property type="match status" value="1"/>
</dbReference>
<feature type="transmembrane region" description="Helical" evidence="1">
    <location>
        <begin position="271"/>
        <end position="292"/>
    </location>
</feature>
<accession>A0A4Y8ITI5</accession>
<keyword evidence="3" id="KW-1185">Reference proteome</keyword>
<dbReference type="EMBL" id="SOPW01000002">
    <property type="protein sequence ID" value="TFB24359.1"/>
    <property type="molecule type" value="Genomic_DNA"/>
</dbReference>
<feature type="transmembrane region" description="Helical" evidence="1">
    <location>
        <begin position="247"/>
        <end position="265"/>
    </location>
</feature>
<dbReference type="InterPro" id="IPR036034">
    <property type="entry name" value="PDZ_sf"/>
</dbReference>
<dbReference type="SUPFAM" id="SSF50156">
    <property type="entry name" value="PDZ domain-like"/>
    <property type="match status" value="1"/>
</dbReference>
<evidence type="ECO:0000256" key="1">
    <source>
        <dbReference type="SAM" id="Phobius"/>
    </source>
</evidence>
<comment type="caution">
    <text evidence="2">The sequence shown here is derived from an EMBL/GenBank/DDBJ whole genome shotgun (WGS) entry which is preliminary data.</text>
</comment>
<feature type="transmembrane region" description="Helical" evidence="1">
    <location>
        <begin position="140"/>
        <end position="157"/>
    </location>
</feature>
<reference evidence="2 3" key="1">
    <citation type="submission" date="2019-03" db="EMBL/GenBank/DDBJ databases">
        <authorList>
            <person name="He R.-H."/>
        </authorList>
    </citation>
    <scope>NUCLEOTIDE SEQUENCE [LARGE SCALE GENOMIC DNA]</scope>
    <source>
        <strain evidence="3">SH 714</strain>
    </source>
</reference>
<gene>
    <name evidence="2" type="ORF">E3U55_02335</name>
</gene>
<keyword evidence="1" id="KW-1133">Transmembrane helix</keyword>
<evidence type="ECO:0000313" key="3">
    <source>
        <dbReference type="Proteomes" id="UP000297975"/>
    </source>
</evidence>
<keyword evidence="1" id="KW-0472">Membrane</keyword>
<proteinExistence type="predicted"/>
<dbReference type="RefSeq" id="WP_134338717.1">
    <property type="nucleotide sequence ID" value="NZ_SOPW01000002.1"/>
</dbReference>
<protein>
    <recommendedName>
        <fullName evidence="4">PDZ domain-containing protein</fullName>
    </recommendedName>
</protein>
<name>A0A4Y8ITI5_9BACI</name>
<feature type="transmembrane region" description="Helical" evidence="1">
    <location>
        <begin position="81"/>
        <end position="97"/>
    </location>
</feature>
<keyword evidence="1" id="KW-0812">Transmembrane</keyword>
<feature type="transmembrane region" description="Helical" evidence="1">
    <location>
        <begin position="102"/>
        <end position="120"/>
    </location>
</feature>
<dbReference type="OrthoDB" id="198399at2"/>
<feature type="transmembrane region" description="Helical" evidence="1">
    <location>
        <begin position="207"/>
        <end position="226"/>
    </location>
</feature>
<feature type="transmembrane region" description="Helical" evidence="1">
    <location>
        <begin position="12"/>
        <end position="34"/>
    </location>
</feature>
<feature type="transmembrane region" description="Helical" evidence="1">
    <location>
        <begin position="177"/>
        <end position="195"/>
    </location>
</feature>